<dbReference type="RefSeq" id="WP_138216267.1">
    <property type="nucleotide sequence ID" value="NZ_VASG01000008.1"/>
</dbReference>
<feature type="domain" description="Cupin type-2" evidence="1">
    <location>
        <begin position="44"/>
        <end position="95"/>
    </location>
</feature>
<reference evidence="2 3" key="1">
    <citation type="submission" date="2019-05" db="EMBL/GenBank/DDBJ databases">
        <authorList>
            <person name="Moore K."/>
            <person name="O'Neill P."/>
            <person name="Farbos A."/>
            <person name="Studholme D.J."/>
        </authorList>
    </citation>
    <scope>NUCLEOTIDE SEQUENCE [LARGE SCALE GENOMIC DNA]</scope>
    <source>
        <strain evidence="2 3">DSM 9128</strain>
    </source>
</reference>
<evidence type="ECO:0000259" key="1">
    <source>
        <dbReference type="Pfam" id="PF07883"/>
    </source>
</evidence>
<dbReference type="AlphaFoldDB" id="A0A5R8ZWH6"/>
<evidence type="ECO:0000313" key="3">
    <source>
        <dbReference type="Proteomes" id="UP000307510"/>
    </source>
</evidence>
<dbReference type="Proteomes" id="UP000307510">
    <property type="component" value="Unassembled WGS sequence"/>
</dbReference>
<evidence type="ECO:0000313" key="2">
    <source>
        <dbReference type="EMBL" id="TLP70225.1"/>
    </source>
</evidence>
<protein>
    <submittedName>
        <fullName evidence="2">Cupin domain-containing protein</fullName>
    </submittedName>
</protein>
<comment type="caution">
    <text evidence="2">The sequence shown here is derived from an EMBL/GenBank/DDBJ whole genome shotgun (WGS) entry which is preliminary data.</text>
</comment>
<dbReference type="InterPro" id="IPR013096">
    <property type="entry name" value="Cupin_2"/>
</dbReference>
<sequence length="147" mass="15622">MNSTPFILSPGERSPALNVVGIRINVLVADTDSAAQRVTFQAGEEGAGPPPHTHDWDESFYVLRGEVVFIVAERTAACLAGTLIHIPAGTLHGFNFGPGGGEMLEITGAQSQAIEMFRALDRELVPGPVDVPKTVEVAAEYGVIFHL</sequence>
<dbReference type="Gene3D" id="2.60.120.10">
    <property type="entry name" value="Jelly Rolls"/>
    <property type="match status" value="1"/>
</dbReference>
<proteinExistence type="predicted"/>
<accession>A0A5R8ZWH6</accession>
<organism evidence="2 3">
    <name type="scientific">Pseudomonas nitroreducens</name>
    <dbReference type="NCBI Taxonomy" id="46680"/>
    <lineage>
        <taxon>Bacteria</taxon>
        <taxon>Pseudomonadati</taxon>
        <taxon>Pseudomonadota</taxon>
        <taxon>Gammaproteobacteria</taxon>
        <taxon>Pseudomonadales</taxon>
        <taxon>Pseudomonadaceae</taxon>
        <taxon>Pseudomonas</taxon>
    </lineage>
</organism>
<dbReference type="Pfam" id="PF07883">
    <property type="entry name" value="Cupin_2"/>
    <property type="match status" value="1"/>
</dbReference>
<dbReference type="InterPro" id="IPR014710">
    <property type="entry name" value="RmlC-like_jellyroll"/>
</dbReference>
<dbReference type="EMBL" id="VASG01000008">
    <property type="protein sequence ID" value="TLP70225.1"/>
    <property type="molecule type" value="Genomic_DNA"/>
</dbReference>
<dbReference type="SUPFAM" id="SSF51182">
    <property type="entry name" value="RmlC-like cupins"/>
    <property type="match status" value="1"/>
</dbReference>
<name>A0A5R8ZWH6_PSENT</name>
<reference evidence="3" key="2">
    <citation type="submission" date="2019-06" db="EMBL/GenBank/DDBJ databases">
        <title>AzeR, a transcriptional regulator that responds to azelaic acid in Pseudomonas nitroreducens.</title>
        <authorList>
            <person name="Bez C."/>
            <person name="Javvadi S.G."/>
            <person name="Bertani I."/>
            <person name="Devescovi G."/>
            <person name="Studholme D.J."/>
            <person name="Geller A."/>
            <person name="Levy A."/>
            <person name="Venturi V."/>
        </authorList>
    </citation>
    <scope>NUCLEOTIDE SEQUENCE [LARGE SCALE GENOMIC DNA]</scope>
    <source>
        <strain evidence="3">DSM 9128</strain>
    </source>
</reference>
<dbReference type="InterPro" id="IPR011051">
    <property type="entry name" value="RmlC_Cupin_sf"/>
</dbReference>
<gene>
    <name evidence="2" type="ORF">FEA48_25270</name>
</gene>